<proteinExistence type="predicted"/>
<name>A0ABR3D7R1_NEUIN</name>
<evidence type="ECO:0000313" key="2">
    <source>
        <dbReference type="Proteomes" id="UP001451303"/>
    </source>
</evidence>
<dbReference type="Proteomes" id="UP001451303">
    <property type="component" value="Unassembled WGS sequence"/>
</dbReference>
<evidence type="ECO:0000313" key="1">
    <source>
        <dbReference type="EMBL" id="KAL0468298.1"/>
    </source>
</evidence>
<comment type="caution">
    <text evidence="1">The sequence shown here is derived from an EMBL/GenBank/DDBJ whole genome shotgun (WGS) entry which is preliminary data.</text>
</comment>
<protein>
    <submittedName>
        <fullName evidence="1">Uncharacterized protein</fullName>
    </submittedName>
</protein>
<accession>A0ABR3D7R1</accession>
<keyword evidence="2" id="KW-1185">Reference proteome</keyword>
<dbReference type="EMBL" id="JAVLET010000007">
    <property type="protein sequence ID" value="KAL0468298.1"/>
    <property type="molecule type" value="Genomic_DNA"/>
</dbReference>
<organism evidence="1 2">
    <name type="scientific">Neurospora intermedia</name>
    <dbReference type="NCBI Taxonomy" id="5142"/>
    <lineage>
        <taxon>Eukaryota</taxon>
        <taxon>Fungi</taxon>
        <taxon>Dikarya</taxon>
        <taxon>Ascomycota</taxon>
        <taxon>Pezizomycotina</taxon>
        <taxon>Sordariomycetes</taxon>
        <taxon>Sordariomycetidae</taxon>
        <taxon>Sordariales</taxon>
        <taxon>Sordariaceae</taxon>
        <taxon>Neurospora</taxon>
    </lineage>
</organism>
<reference evidence="1 2" key="1">
    <citation type="submission" date="2023-09" db="EMBL/GenBank/DDBJ databases">
        <title>Multi-omics analysis of a traditional fermented food reveals byproduct-associated fungal strains for waste-to-food upcycling.</title>
        <authorList>
            <consortium name="Lawrence Berkeley National Laboratory"/>
            <person name="Rekdal V.M."/>
            <person name="Villalobos-Escobedo J.M."/>
            <person name="Rodriguez-Valeron N."/>
            <person name="Garcia M.O."/>
            <person name="Vasquez D.P."/>
            <person name="Damayanti I."/>
            <person name="Sorensen P.M."/>
            <person name="Baidoo E.E."/>
            <person name="De Carvalho A.C."/>
            <person name="Riley R."/>
            <person name="Lipzen A."/>
            <person name="He G."/>
            <person name="Yan M."/>
            <person name="Haridas S."/>
            <person name="Daum C."/>
            <person name="Yoshinaga Y."/>
            <person name="Ng V."/>
            <person name="Grigoriev I.V."/>
            <person name="Munk R."/>
            <person name="Nuraida L."/>
            <person name="Wijaya C.H."/>
            <person name="Morales P.-C."/>
            <person name="Keasling J.D."/>
        </authorList>
    </citation>
    <scope>NUCLEOTIDE SEQUENCE [LARGE SCALE GENOMIC DNA]</scope>
    <source>
        <strain evidence="1 2">FGSC 2613</strain>
    </source>
</reference>
<gene>
    <name evidence="1" type="ORF">QR685DRAFT_530586</name>
</gene>
<sequence length="162" mass="17863">MTVSMTYGRPTMTAHHDALVLPSIAELDDGEPDRHTCLSSDSVPSKMHFYLEHIQPCHTIGETQSTVYVSCLGRPTNLQDPSSDHEATHGLDAILALDEKLSRYEGCVNSIIPFIMPNDLMAVGQERRQVTVTQRTAAGSETRRRKTAGLTLPCHCASVMER</sequence>